<dbReference type="Pfam" id="PF03476">
    <property type="entry name" value="MOSC_N"/>
    <property type="match status" value="1"/>
</dbReference>
<evidence type="ECO:0000313" key="3">
    <source>
        <dbReference type="Proteomes" id="UP000601597"/>
    </source>
</evidence>
<gene>
    <name evidence="2" type="ORF">GCM10007071_11790</name>
</gene>
<dbReference type="InterPro" id="IPR005302">
    <property type="entry name" value="MoCF_Sase_C"/>
</dbReference>
<dbReference type="RefSeq" id="WP_189574205.1">
    <property type="nucleotide sequence ID" value="NZ_BMXV01000002.1"/>
</dbReference>
<name>A0ABQ3AWM7_9GAMM</name>
<reference evidence="3" key="1">
    <citation type="journal article" date="2019" name="Int. J. Syst. Evol. Microbiol.">
        <title>The Global Catalogue of Microorganisms (GCM) 10K type strain sequencing project: providing services to taxonomists for standard genome sequencing and annotation.</title>
        <authorList>
            <consortium name="The Broad Institute Genomics Platform"/>
            <consortium name="The Broad Institute Genome Sequencing Center for Infectious Disease"/>
            <person name="Wu L."/>
            <person name="Ma J."/>
        </authorList>
    </citation>
    <scope>NUCLEOTIDE SEQUENCE [LARGE SCALE GENOMIC DNA]</scope>
    <source>
        <strain evidence="3">KCTC 22280</strain>
    </source>
</reference>
<comment type="caution">
    <text evidence="2">The sequence shown here is derived from an EMBL/GenBank/DDBJ whole genome shotgun (WGS) entry which is preliminary data.</text>
</comment>
<dbReference type="PANTHER" id="PTHR14237:SF19">
    <property type="entry name" value="MITOCHONDRIAL AMIDOXIME REDUCING COMPONENT 1"/>
    <property type="match status" value="1"/>
</dbReference>
<dbReference type="InterPro" id="IPR011037">
    <property type="entry name" value="Pyrv_Knase-like_insert_dom_sf"/>
</dbReference>
<dbReference type="PROSITE" id="PS51340">
    <property type="entry name" value="MOSC"/>
    <property type="match status" value="1"/>
</dbReference>
<accession>A0ABQ3AWM7</accession>
<dbReference type="SUPFAM" id="SSF50800">
    <property type="entry name" value="PK beta-barrel domain-like"/>
    <property type="match status" value="1"/>
</dbReference>
<sequence length="264" mass="29372">MKIKALYYYPVKSLAGVATTELSLDRFGPVGDRRWMLVDQENRFVTQRKNPSLVRIRPRLNDEGLCLDIPGQGRVKVRASNDSETVTVWRDQVDGVLMASPEASEAVSVFLGKPVTLVYMPDSVTRPVRQQSLQAVHPVSFADGFPLLVTSQASLEDLNQRLPWSADMRRFRPNVVVEGAAMPWEEDRWQTLALGDVPVRLVKPCSRCVMTTVDPDSGERSPDGNPLKTLSGFRRTEDGVIFGANGVHLETGTLRVEDPVTIKL</sequence>
<dbReference type="Pfam" id="PF03473">
    <property type="entry name" value="MOSC"/>
    <property type="match status" value="1"/>
</dbReference>
<feature type="domain" description="MOSC" evidence="1">
    <location>
        <begin position="122"/>
        <end position="263"/>
    </location>
</feature>
<protein>
    <submittedName>
        <fullName evidence="2">MOSC domain-containing protein</fullName>
    </submittedName>
</protein>
<evidence type="ECO:0000313" key="2">
    <source>
        <dbReference type="EMBL" id="GGY66578.1"/>
    </source>
</evidence>
<dbReference type="PANTHER" id="PTHR14237">
    <property type="entry name" value="MOLYBDOPTERIN COFACTOR SULFURASE MOSC"/>
    <property type="match status" value="1"/>
</dbReference>
<dbReference type="InterPro" id="IPR005303">
    <property type="entry name" value="MOCOS_middle"/>
</dbReference>
<dbReference type="Proteomes" id="UP000601597">
    <property type="component" value="Unassembled WGS sequence"/>
</dbReference>
<proteinExistence type="predicted"/>
<dbReference type="EMBL" id="BMXV01000002">
    <property type="protein sequence ID" value="GGY66578.1"/>
    <property type="molecule type" value="Genomic_DNA"/>
</dbReference>
<organism evidence="2 3">
    <name type="scientific">Marinobacter zhanjiangensis</name>
    <dbReference type="NCBI Taxonomy" id="578215"/>
    <lineage>
        <taxon>Bacteria</taxon>
        <taxon>Pseudomonadati</taxon>
        <taxon>Pseudomonadota</taxon>
        <taxon>Gammaproteobacteria</taxon>
        <taxon>Pseudomonadales</taxon>
        <taxon>Marinobacteraceae</taxon>
        <taxon>Marinobacter</taxon>
    </lineage>
</organism>
<evidence type="ECO:0000259" key="1">
    <source>
        <dbReference type="PROSITE" id="PS51340"/>
    </source>
</evidence>
<keyword evidence="3" id="KW-1185">Reference proteome</keyword>
<dbReference type="SUPFAM" id="SSF141673">
    <property type="entry name" value="MOSC N-terminal domain-like"/>
    <property type="match status" value="1"/>
</dbReference>